<reference evidence="1" key="2">
    <citation type="submission" date="2020-05" db="UniProtKB">
        <authorList>
            <consortium name="EnsemblMetazoa"/>
        </authorList>
    </citation>
    <scope>IDENTIFICATION</scope>
    <source>
        <strain evidence="1">MINIMUS1</strain>
    </source>
</reference>
<evidence type="ECO:0000313" key="2">
    <source>
        <dbReference type="Proteomes" id="UP000075920"/>
    </source>
</evidence>
<evidence type="ECO:0000313" key="1">
    <source>
        <dbReference type="EnsemblMetazoa" id="AMIN008909-PA"/>
    </source>
</evidence>
<keyword evidence="2" id="KW-1185">Reference proteome</keyword>
<accession>A0A182WEW3</accession>
<dbReference type="EnsemblMetazoa" id="AMIN008909-RA">
    <property type="protein sequence ID" value="AMIN008909-PA"/>
    <property type="gene ID" value="AMIN008909"/>
</dbReference>
<dbReference type="VEuPathDB" id="VectorBase:AMIN008909"/>
<protein>
    <submittedName>
        <fullName evidence="1">Uncharacterized protein</fullName>
    </submittedName>
</protein>
<proteinExistence type="predicted"/>
<dbReference type="AlphaFoldDB" id="A0A182WEW3"/>
<reference evidence="2" key="1">
    <citation type="submission" date="2013-03" db="EMBL/GenBank/DDBJ databases">
        <title>The Genome Sequence of Anopheles minimus MINIMUS1.</title>
        <authorList>
            <consortium name="The Broad Institute Genomics Platform"/>
            <person name="Neafsey D.E."/>
            <person name="Walton C."/>
            <person name="Walker B."/>
            <person name="Young S.K."/>
            <person name="Zeng Q."/>
            <person name="Gargeya S."/>
            <person name="Fitzgerald M."/>
            <person name="Haas B."/>
            <person name="Abouelleil A."/>
            <person name="Allen A.W."/>
            <person name="Alvarado L."/>
            <person name="Arachchi H.M."/>
            <person name="Berlin A.M."/>
            <person name="Chapman S.B."/>
            <person name="Gainer-Dewar J."/>
            <person name="Goldberg J."/>
            <person name="Griggs A."/>
            <person name="Gujja S."/>
            <person name="Hansen M."/>
            <person name="Howarth C."/>
            <person name="Imamovic A."/>
            <person name="Ireland A."/>
            <person name="Larimer J."/>
            <person name="McCowan C."/>
            <person name="Murphy C."/>
            <person name="Pearson M."/>
            <person name="Poon T.W."/>
            <person name="Priest M."/>
            <person name="Roberts A."/>
            <person name="Saif S."/>
            <person name="Shea T."/>
            <person name="Sisk P."/>
            <person name="Sykes S."/>
            <person name="Wortman J."/>
            <person name="Nusbaum C."/>
            <person name="Birren B."/>
        </authorList>
    </citation>
    <scope>NUCLEOTIDE SEQUENCE [LARGE SCALE GENOMIC DNA]</scope>
    <source>
        <strain evidence="2">MINIMUS1</strain>
    </source>
</reference>
<dbReference type="Proteomes" id="UP000075920">
    <property type="component" value="Unassembled WGS sequence"/>
</dbReference>
<name>A0A182WEW3_9DIPT</name>
<sequence length="157" mass="18261">MSSAKSKVKTQKVFKISRKKLCLAIEKLNNLSAEPTRKRKNFTDCNIGIIKQLNTSANVQPIEWRPNWVKLFTTSATRHDWDNFMKTLRLASQNHNFGGVENILRNSFFGVLTLPIYKDEKTLRLLLYTIAPCRNEHDIDFCIKTILRTFDDNRADN</sequence>
<organism evidence="1 2">
    <name type="scientific">Anopheles minimus</name>
    <dbReference type="NCBI Taxonomy" id="112268"/>
    <lineage>
        <taxon>Eukaryota</taxon>
        <taxon>Metazoa</taxon>
        <taxon>Ecdysozoa</taxon>
        <taxon>Arthropoda</taxon>
        <taxon>Hexapoda</taxon>
        <taxon>Insecta</taxon>
        <taxon>Pterygota</taxon>
        <taxon>Neoptera</taxon>
        <taxon>Endopterygota</taxon>
        <taxon>Diptera</taxon>
        <taxon>Nematocera</taxon>
        <taxon>Culicoidea</taxon>
        <taxon>Culicidae</taxon>
        <taxon>Anophelinae</taxon>
        <taxon>Anopheles</taxon>
    </lineage>
</organism>